<evidence type="ECO:0000256" key="1">
    <source>
        <dbReference type="ARBA" id="ARBA00006739"/>
    </source>
</evidence>
<dbReference type="STRING" id="1423730.FC75_GL002150"/>
<dbReference type="Pfam" id="PF00535">
    <property type="entry name" value="Glycos_transf_2"/>
    <property type="match status" value="1"/>
</dbReference>
<keyword evidence="3 5" id="KW-0808">Transferase</keyword>
<keyword evidence="2" id="KW-0328">Glycosyltransferase</keyword>
<reference evidence="5 6" key="1">
    <citation type="journal article" date="2015" name="Genome Announc.">
        <title>Expanding the biotechnology potential of lactobacilli through comparative genomics of 213 strains and associated genera.</title>
        <authorList>
            <person name="Sun Z."/>
            <person name="Harris H.M."/>
            <person name="McCann A."/>
            <person name="Guo C."/>
            <person name="Argimon S."/>
            <person name="Zhang W."/>
            <person name="Yang X."/>
            <person name="Jeffery I.B."/>
            <person name="Cooney J.C."/>
            <person name="Kagawa T.F."/>
            <person name="Liu W."/>
            <person name="Song Y."/>
            <person name="Salvetti E."/>
            <person name="Wrobel A."/>
            <person name="Rasinkangas P."/>
            <person name="Parkhill J."/>
            <person name="Rea M.C."/>
            <person name="O'Sullivan O."/>
            <person name="Ritari J."/>
            <person name="Douillard F.P."/>
            <person name="Paul Ross R."/>
            <person name="Yang R."/>
            <person name="Briner A.E."/>
            <person name="Felis G.E."/>
            <person name="de Vos W.M."/>
            <person name="Barrangou R."/>
            <person name="Klaenhammer T.R."/>
            <person name="Caufield P.W."/>
            <person name="Cui Y."/>
            <person name="Zhang H."/>
            <person name="O'Toole P.W."/>
        </authorList>
    </citation>
    <scope>NUCLEOTIDE SEQUENCE [LARGE SCALE GENOMIC DNA]</scope>
    <source>
        <strain evidence="5 6">DSM 22697</strain>
    </source>
</reference>
<feature type="domain" description="Glycosyltransferase 2-like" evidence="4">
    <location>
        <begin position="25"/>
        <end position="178"/>
    </location>
</feature>
<evidence type="ECO:0000313" key="5">
    <source>
        <dbReference type="EMBL" id="KRN21631.1"/>
    </source>
</evidence>
<dbReference type="Gene3D" id="3.90.550.10">
    <property type="entry name" value="Spore Coat Polysaccharide Biosynthesis Protein SpsA, Chain A"/>
    <property type="match status" value="1"/>
</dbReference>
<comment type="caution">
    <text evidence="5">The sequence shown here is derived from an EMBL/GenBank/DDBJ whole genome shotgun (WGS) entry which is preliminary data.</text>
</comment>
<evidence type="ECO:0000256" key="3">
    <source>
        <dbReference type="ARBA" id="ARBA00022679"/>
    </source>
</evidence>
<comment type="similarity">
    <text evidence="1">Belongs to the glycosyltransferase 2 family.</text>
</comment>
<evidence type="ECO:0000313" key="6">
    <source>
        <dbReference type="Proteomes" id="UP000050865"/>
    </source>
</evidence>
<accession>A0A0R2EZ73</accession>
<evidence type="ECO:0000259" key="4">
    <source>
        <dbReference type="Pfam" id="PF00535"/>
    </source>
</evidence>
<organism evidence="5 6">
    <name type="scientific">Lacticaseibacillus camelliae DSM 22697 = JCM 13995</name>
    <dbReference type="NCBI Taxonomy" id="1423730"/>
    <lineage>
        <taxon>Bacteria</taxon>
        <taxon>Bacillati</taxon>
        <taxon>Bacillota</taxon>
        <taxon>Bacilli</taxon>
        <taxon>Lactobacillales</taxon>
        <taxon>Lactobacillaceae</taxon>
        <taxon>Lacticaseibacillus</taxon>
    </lineage>
</organism>
<sequence length="290" mass="32973">MRLLRRTISGILVRRIIMGTAPITVLMSLYKKESPDHLRTALKSIAKQTLQPEEVIMILDGPITAPLQQVLSASQAWLPQLHIYPQATNQGLGPALAIGVKLACCELIARMDTDDIMEADRLALEYREFELRAGLDICGSTISEFVEDPANIVGRRIVPETNDEIREFSKRRNPFNHMTVMFKKDAVLKAGNYHSVKSFEDYELWARMLKQGSEAYNIQKDLVLARTGADMISRRGGWKYLIEGLGGRYRVYREGLGNFGDFVFVSGVHIVISVMPGKMREWFYHKKLRQ</sequence>
<dbReference type="InterPro" id="IPR001173">
    <property type="entry name" value="Glyco_trans_2-like"/>
</dbReference>
<protein>
    <submittedName>
        <fullName evidence="5">Glycosyl transferase family 2</fullName>
    </submittedName>
</protein>
<dbReference type="PANTHER" id="PTHR43685:SF5">
    <property type="entry name" value="GLYCOSYLTRANSFERASE EPSE-RELATED"/>
    <property type="match status" value="1"/>
</dbReference>
<dbReference type="InterPro" id="IPR050834">
    <property type="entry name" value="Glycosyltransf_2"/>
</dbReference>
<dbReference type="SUPFAM" id="SSF53448">
    <property type="entry name" value="Nucleotide-diphospho-sugar transferases"/>
    <property type="match status" value="1"/>
</dbReference>
<dbReference type="InterPro" id="IPR029044">
    <property type="entry name" value="Nucleotide-diphossugar_trans"/>
</dbReference>
<dbReference type="PATRIC" id="fig|1423730.4.peg.2233"/>
<keyword evidence="6" id="KW-1185">Reference proteome</keyword>
<dbReference type="GO" id="GO:0016757">
    <property type="term" value="F:glycosyltransferase activity"/>
    <property type="evidence" value="ECO:0007669"/>
    <property type="project" value="UniProtKB-KW"/>
</dbReference>
<dbReference type="Proteomes" id="UP000050865">
    <property type="component" value="Unassembled WGS sequence"/>
</dbReference>
<dbReference type="AlphaFoldDB" id="A0A0R2EZ73"/>
<evidence type="ECO:0000256" key="2">
    <source>
        <dbReference type="ARBA" id="ARBA00022676"/>
    </source>
</evidence>
<dbReference type="EMBL" id="AYZJ01000043">
    <property type="protein sequence ID" value="KRN21631.1"/>
    <property type="molecule type" value="Genomic_DNA"/>
</dbReference>
<gene>
    <name evidence="5" type="ORF">FC75_GL002150</name>
</gene>
<proteinExistence type="inferred from homology"/>
<dbReference type="PANTHER" id="PTHR43685">
    <property type="entry name" value="GLYCOSYLTRANSFERASE"/>
    <property type="match status" value="1"/>
</dbReference>
<name>A0A0R2EZ73_9LACO</name>